<reference evidence="2 3" key="1">
    <citation type="submission" date="2015-08" db="EMBL/GenBank/DDBJ databases">
        <authorList>
            <person name="Babu N.S."/>
            <person name="Beckwith C.J."/>
            <person name="Beseler K.G."/>
            <person name="Brison A."/>
            <person name="Carone J.V."/>
            <person name="Caskin T.P."/>
            <person name="Diamond M."/>
            <person name="Durham M.E."/>
            <person name="Foxe J.M."/>
            <person name="Go M."/>
            <person name="Henderson B.A."/>
            <person name="Jones I.B."/>
            <person name="McGettigan J.A."/>
            <person name="Micheletti S.J."/>
            <person name="Nasrallah M.E."/>
            <person name="Ortiz D."/>
            <person name="Piller C.R."/>
            <person name="Privatt S.R."/>
            <person name="Schneider S.L."/>
            <person name="Sharp S."/>
            <person name="Smith T.C."/>
            <person name="Stanton J.D."/>
            <person name="Ullery H.E."/>
            <person name="Wilson R.J."/>
            <person name="Serrano M.G."/>
            <person name="Buck G."/>
            <person name="Lee V."/>
            <person name="Wang Y."/>
            <person name="Carvalho R."/>
            <person name="Voegtly L."/>
            <person name="Shi R."/>
            <person name="Duckworth R."/>
            <person name="Johnson A."/>
            <person name="Loviza R."/>
            <person name="Walstead R."/>
            <person name="Shah Z."/>
            <person name="Kiflezghi M."/>
            <person name="Wade K."/>
            <person name="Ball S.L."/>
            <person name="Bradley K.W."/>
            <person name="Asai D.J."/>
            <person name="Bowman C.A."/>
            <person name="Russell D.A."/>
            <person name="Pope W.H."/>
            <person name="Jacobs-Sera D."/>
            <person name="Hendrix R.W."/>
            <person name="Hatfull G.F."/>
        </authorList>
    </citation>
    <scope>NUCLEOTIDE SEQUENCE [LARGE SCALE GENOMIC DNA]</scope>
    <source>
        <strain evidence="2 3">DSM 27710</strain>
    </source>
</reference>
<dbReference type="RefSeq" id="WP_050727217.1">
    <property type="nucleotide sequence ID" value="NZ_CP012332.1"/>
</dbReference>
<accession>A0A0K1PI10</accession>
<gene>
    <name evidence="2" type="ORF">AKJ08_3539</name>
</gene>
<organism evidence="2 3">
    <name type="scientific">Vulgatibacter incomptus</name>
    <dbReference type="NCBI Taxonomy" id="1391653"/>
    <lineage>
        <taxon>Bacteria</taxon>
        <taxon>Pseudomonadati</taxon>
        <taxon>Myxococcota</taxon>
        <taxon>Myxococcia</taxon>
        <taxon>Myxococcales</taxon>
        <taxon>Cystobacterineae</taxon>
        <taxon>Vulgatibacteraceae</taxon>
        <taxon>Vulgatibacter</taxon>
    </lineage>
</organism>
<dbReference type="OrthoDB" id="7064115at2"/>
<dbReference type="PROSITE" id="PS51257">
    <property type="entry name" value="PROKAR_LIPOPROTEIN"/>
    <property type="match status" value="1"/>
</dbReference>
<evidence type="ECO:0000313" key="3">
    <source>
        <dbReference type="Proteomes" id="UP000055590"/>
    </source>
</evidence>
<evidence type="ECO:0000256" key="1">
    <source>
        <dbReference type="SAM" id="SignalP"/>
    </source>
</evidence>
<protein>
    <recommendedName>
        <fullName evidence="4">Outer membrane protein beta-barrel domain-containing protein</fullName>
    </recommendedName>
</protein>
<dbReference type="KEGG" id="vin:AKJ08_3539"/>
<feature type="chain" id="PRO_5005465794" description="Outer membrane protein beta-barrel domain-containing protein" evidence="1">
    <location>
        <begin position="25"/>
        <end position="194"/>
    </location>
</feature>
<dbReference type="AlphaFoldDB" id="A0A0K1PI10"/>
<feature type="signal peptide" evidence="1">
    <location>
        <begin position="1"/>
        <end position="24"/>
    </location>
</feature>
<dbReference type="STRING" id="1391653.AKJ08_3539"/>
<dbReference type="Proteomes" id="UP000055590">
    <property type="component" value="Chromosome"/>
</dbReference>
<sequence length="194" mass="21063">MFARKSTTLALFLALLSCPILAQALEVSQSPSEAKESSLHLDLEVDPTAFVFGGYSLHAGIGWQRFRLDLGAFAMDVPEAYHGQKAFEQSFHGFGAKLAYFLFADQTGGFVGVGAGIARGLYGLKGTELAAQQYDVGIGPHVGWRFDLGAGFYATPWISLDYSLNPKDVTLGGETFASDRWSVFPAIHLGRRFM</sequence>
<dbReference type="EMBL" id="CP012332">
    <property type="protein sequence ID" value="AKU93152.1"/>
    <property type="molecule type" value="Genomic_DNA"/>
</dbReference>
<keyword evidence="1" id="KW-0732">Signal</keyword>
<evidence type="ECO:0000313" key="2">
    <source>
        <dbReference type="EMBL" id="AKU93152.1"/>
    </source>
</evidence>
<evidence type="ECO:0008006" key="4">
    <source>
        <dbReference type="Google" id="ProtNLM"/>
    </source>
</evidence>
<keyword evidence="3" id="KW-1185">Reference proteome</keyword>
<name>A0A0K1PI10_9BACT</name>
<proteinExistence type="predicted"/>